<organism evidence="1 2">
    <name type="scientific">Arthrobacter mangrovi</name>
    <dbReference type="NCBI Taxonomy" id="2966350"/>
    <lineage>
        <taxon>Bacteria</taxon>
        <taxon>Bacillati</taxon>
        <taxon>Actinomycetota</taxon>
        <taxon>Actinomycetes</taxon>
        <taxon>Micrococcales</taxon>
        <taxon>Micrococcaceae</taxon>
        <taxon>Arthrobacter</taxon>
    </lineage>
</organism>
<sequence length="257" mass="27312">MVDMLEDLSSMVPPGPVVLSKIGVVAPYDMALDHEMGRWAEGQADLYFARSPFEPSPVDLAQAEQLARPEMVIETSRRVGAVAPDCYVYACTSASFVHGVAGERELVSAFRAAGLPHLVTASGAILAALTALKVRRVAIAAPYTSAVTQRFADFLEEGGLEVRRASMLGLAGEIWKVPYARTAELIASADCAEAEAVVAACTNLPTYHLIAPLEEYLGKPLVTANQAAMWAALDYLGLEPAGPGQRLLAVRADGSKR</sequence>
<accession>A0ABQ5MZE8</accession>
<dbReference type="PIRSF" id="PIRSF015736">
    <property type="entry name" value="MI"/>
    <property type="match status" value="1"/>
</dbReference>
<evidence type="ECO:0000313" key="1">
    <source>
        <dbReference type="EMBL" id="GLB69304.1"/>
    </source>
</evidence>
<dbReference type="Gene3D" id="3.40.50.12500">
    <property type="match status" value="1"/>
</dbReference>
<dbReference type="EMBL" id="BRVS01000030">
    <property type="protein sequence ID" value="GLB69304.1"/>
    <property type="molecule type" value="Genomic_DNA"/>
</dbReference>
<gene>
    <name evidence="1" type="ORF">AHIS1636_37470</name>
</gene>
<proteinExistence type="predicted"/>
<name>A0ABQ5MZE8_9MICC</name>
<dbReference type="Proteomes" id="UP001209654">
    <property type="component" value="Unassembled WGS sequence"/>
</dbReference>
<dbReference type="Pfam" id="PF17645">
    <property type="entry name" value="Amdase"/>
    <property type="match status" value="1"/>
</dbReference>
<dbReference type="InterPro" id="IPR053714">
    <property type="entry name" value="Iso_Racemase_Enz_sf"/>
</dbReference>
<comment type="caution">
    <text evidence="1">The sequence shown here is derived from an EMBL/GenBank/DDBJ whole genome shotgun (WGS) entry which is preliminary data.</text>
</comment>
<protein>
    <submittedName>
        <fullName evidence="1">Asp/Glu/hydantoin racemase</fullName>
    </submittedName>
</protein>
<keyword evidence="2" id="KW-1185">Reference proteome</keyword>
<evidence type="ECO:0000313" key="2">
    <source>
        <dbReference type="Proteomes" id="UP001209654"/>
    </source>
</evidence>
<dbReference type="PANTHER" id="PTHR40267">
    <property type="entry name" value="BLR3294 PROTEIN"/>
    <property type="match status" value="1"/>
</dbReference>
<dbReference type="InterPro" id="IPR026286">
    <property type="entry name" value="MaiA/AMDase"/>
</dbReference>
<reference evidence="1 2" key="1">
    <citation type="journal article" date="2023" name="Int. J. Syst. Evol. Microbiol.">
        <title>Arthrobacter mangrovi sp. nov., an actinobacterium isolated from the rhizosphere of a mangrove.</title>
        <authorList>
            <person name="Hamada M."/>
            <person name="Saitou S."/>
            <person name="Enomoto N."/>
            <person name="Nanri K."/>
            <person name="Hidaka K."/>
            <person name="Miura T."/>
            <person name="Tamura T."/>
        </authorList>
    </citation>
    <scope>NUCLEOTIDE SEQUENCE [LARGE SCALE GENOMIC DNA]</scope>
    <source>
        <strain evidence="1 2">NBRC 112813</strain>
    </source>
</reference>
<dbReference type="PANTHER" id="PTHR40267:SF1">
    <property type="entry name" value="BLR3294 PROTEIN"/>
    <property type="match status" value="1"/>
</dbReference>